<dbReference type="OrthoDB" id="9800501at2"/>
<name>A0A4P8EG25_9RHOB</name>
<dbReference type="InterPro" id="IPR029046">
    <property type="entry name" value="LolA/LolB/LppX"/>
</dbReference>
<dbReference type="InterPro" id="IPR004564">
    <property type="entry name" value="OM_lipoprot_carrier_LolA-like"/>
</dbReference>
<proteinExistence type="predicted"/>
<keyword evidence="3" id="KW-0449">Lipoprotein</keyword>
<dbReference type="PANTHER" id="PTHR35869:SF1">
    <property type="entry name" value="OUTER-MEMBRANE LIPOPROTEIN CARRIER PROTEIN"/>
    <property type="match status" value="1"/>
</dbReference>
<evidence type="ECO:0000256" key="2">
    <source>
        <dbReference type="SAM" id="SignalP"/>
    </source>
</evidence>
<keyword evidence="1 2" id="KW-0732">Signal</keyword>
<feature type="signal peptide" evidence="2">
    <location>
        <begin position="1"/>
        <end position="24"/>
    </location>
</feature>
<dbReference type="RefSeq" id="WP_137193538.1">
    <property type="nucleotide sequence ID" value="NZ_CP039964.1"/>
</dbReference>
<evidence type="ECO:0000313" key="4">
    <source>
        <dbReference type="Proteomes" id="UP000298631"/>
    </source>
</evidence>
<gene>
    <name evidence="3" type="ORF">EOK75_08480</name>
</gene>
<dbReference type="EMBL" id="CP039964">
    <property type="protein sequence ID" value="QCO55777.1"/>
    <property type="molecule type" value="Genomic_DNA"/>
</dbReference>
<sequence>MNRRSFFRSIAMPFAAMTFLTALAIPAAAEKITLQELSRYLNALTTAEAEFTQINSDGSIATGQIYIQRPGRVRFEYAAPDNNLVIAGGGQVAIFDAKSNQPPEQYPLSRTPLSIILDKNVDLGRAKMVTGHSQDGNTTRVRAQDPEHPEYGSIELVFTSAPTELRQWIIRDDSGAETTMILGEMKKGAKLKASLFNISMATRQRQ</sequence>
<keyword evidence="4" id="KW-1185">Reference proteome</keyword>
<accession>A0A4P8EG25</accession>
<dbReference type="PANTHER" id="PTHR35869">
    <property type="entry name" value="OUTER-MEMBRANE LIPOPROTEIN CARRIER PROTEIN"/>
    <property type="match status" value="1"/>
</dbReference>
<dbReference type="Proteomes" id="UP000298631">
    <property type="component" value="Chromosome"/>
</dbReference>
<evidence type="ECO:0000313" key="3">
    <source>
        <dbReference type="EMBL" id="QCO55777.1"/>
    </source>
</evidence>
<feature type="chain" id="PRO_5020355919" evidence="2">
    <location>
        <begin position="25"/>
        <end position="206"/>
    </location>
</feature>
<dbReference type="CDD" id="cd16325">
    <property type="entry name" value="LolA"/>
    <property type="match status" value="1"/>
</dbReference>
<evidence type="ECO:0000256" key="1">
    <source>
        <dbReference type="ARBA" id="ARBA00022729"/>
    </source>
</evidence>
<dbReference type="Gene3D" id="2.50.20.10">
    <property type="entry name" value="Lipoprotein localisation LolA/LolB/LppX"/>
    <property type="match status" value="1"/>
</dbReference>
<organism evidence="3 4">
    <name type="scientific">Pseudorhodobacter turbinis</name>
    <dbReference type="NCBI Taxonomy" id="2500533"/>
    <lineage>
        <taxon>Bacteria</taxon>
        <taxon>Pseudomonadati</taxon>
        <taxon>Pseudomonadota</taxon>
        <taxon>Alphaproteobacteria</taxon>
        <taxon>Rhodobacterales</taxon>
        <taxon>Paracoccaceae</taxon>
        <taxon>Pseudorhodobacter</taxon>
    </lineage>
</organism>
<reference evidence="3 4" key="1">
    <citation type="submission" date="2019-05" db="EMBL/GenBank/DDBJ databases">
        <title>Pseudorhodobacter turbinis sp. nov., isolated from the gut of the Korean turban shell.</title>
        <authorList>
            <person name="Jeong Y.-S."/>
            <person name="Kang W.-R."/>
            <person name="Bae J.-W."/>
        </authorList>
    </citation>
    <scope>NUCLEOTIDE SEQUENCE [LARGE SCALE GENOMIC DNA]</scope>
    <source>
        <strain evidence="3 4">S12M18</strain>
    </source>
</reference>
<dbReference type="AlphaFoldDB" id="A0A4P8EG25"/>
<dbReference type="KEGG" id="pseb:EOK75_08480"/>
<protein>
    <submittedName>
        <fullName evidence="3">Outer membrane lipoprotein carrier protein LolA</fullName>
    </submittedName>
</protein>
<dbReference type="Pfam" id="PF03548">
    <property type="entry name" value="LolA"/>
    <property type="match status" value="1"/>
</dbReference>
<dbReference type="SUPFAM" id="SSF89392">
    <property type="entry name" value="Prokaryotic lipoproteins and lipoprotein localization factors"/>
    <property type="match status" value="1"/>
</dbReference>